<dbReference type="PANTHER" id="PTHR18895">
    <property type="entry name" value="HEMK METHYLTRANSFERASE"/>
    <property type="match status" value="1"/>
</dbReference>
<dbReference type="InterPro" id="IPR029063">
    <property type="entry name" value="SAM-dependent_MTases_sf"/>
</dbReference>
<sequence>MNEAKTAPLRHSAESTLQSYERSLLRSHLSLTRQDRPRRFTLCGLEWDLHPEVFAPIYSPSTSVALSLLGLGQDPVRPRSDTFLEIGSGTGVIAVAAALAGSPRVLATDVSPRAVANTVANAERHQVTDRLRAVHSDLFARIDEAERFDTVFWSSNYVLGPDTYMYKSLHEQAYVDAGYRAHRRFVEQAPGRLAPGGSALLHFSDRGDLPALHRIADDCGRELRTLKSVRVREGEYSEEFVEHMLIEVVAASV</sequence>
<name>A0A7K3PGQ9_9ACTN</name>
<dbReference type="GO" id="GO:0008168">
    <property type="term" value="F:methyltransferase activity"/>
    <property type="evidence" value="ECO:0007669"/>
    <property type="project" value="UniProtKB-KW"/>
</dbReference>
<dbReference type="CDD" id="cd02440">
    <property type="entry name" value="AdoMet_MTases"/>
    <property type="match status" value="1"/>
</dbReference>
<evidence type="ECO:0000313" key="1">
    <source>
        <dbReference type="EMBL" id="NEB08065.1"/>
    </source>
</evidence>
<dbReference type="SUPFAM" id="SSF53335">
    <property type="entry name" value="S-adenosyl-L-methionine-dependent methyltransferases"/>
    <property type="match status" value="1"/>
</dbReference>
<keyword evidence="1" id="KW-0489">Methyltransferase</keyword>
<dbReference type="GO" id="GO:0032259">
    <property type="term" value="P:methylation"/>
    <property type="evidence" value="ECO:0007669"/>
    <property type="project" value="UniProtKB-KW"/>
</dbReference>
<dbReference type="Proteomes" id="UP000470446">
    <property type="component" value="Unassembled WGS sequence"/>
</dbReference>
<evidence type="ECO:0000313" key="2">
    <source>
        <dbReference type="Proteomes" id="UP000470446"/>
    </source>
</evidence>
<reference evidence="1 2" key="1">
    <citation type="submission" date="2020-01" db="EMBL/GenBank/DDBJ databases">
        <title>Insect and environment-associated Actinomycetes.</title>
        <authorList>
            <person name="Currrie C."/>
            <person name="Chevrette M."/>
            <person name="Carlson C."/>
            <person name="Stubbendieck R."/>
            <person name="Wendt-Pienkowski E."/>
        </authorList>
    </citation>
    <scope>NUCLEOTIDE SEQUENCE [LARGE SCALE GENOMIC DNA]</scope>
    <source>
        <strain evidence="1 2">SID14163</strain>
    </source>
</reference>
<comment type="caution">
    <text evidence="1">The sequence shown here is derived from an EMBL/GenBank/DDBJ whole genome shotgun (WGS) entry which is preliminary data.</text>
</comment>
<dbReference type="InterPro" id="IPR050320">
    <property type="entry name" value="N5-glutamine_MTase"/>
</dbReference>
<gene>
    <name evidence="1" type="ORF">G3I32_04130</name>
</gene>
<dbReference type="Pfam" id="PF06325">
    <property type="entry name" value="PrmA"/>
    <property type="match status" value="1"/>
</dbReference>
<keyword evidence="1" id="KW-0808">Transferase</keyword>
<organism evidence="1 2">
    <name type="scientific">Streptomyces coelicoflavus</name>
    <dbReference type="NCBI Taxonomy" id="285562"/>
    <lineage>
        <taxon>Bacteria</taxon>
        <taxon>Bacillati</taxon>
        <taxon>Actinomycetota</taxon>
        <taxon>Actinomycetes</taxon>
        <taxon>Kitasatosporales</taxon>
        <taxon>Streptomycetaceae</taxon>
        <taxon>Streptomyces</taxon>
    </lineage>
</organism>
<protein>
    <submittedName>
        <fullName evidence="1">Class I SAM-dependent methyltransferase</fullName>
    </submittedName>
</protein>
<dbReference type="AlphaFoldDB" id="A0A7K3PGQ9"/>
<proteinExistence type="predicted"/>
<dbReference type="Gene3D" id="3.40.50.150">
    <property type="entry name" value="Vaccinia Virus protein VP39"/>
    <property type="match status" value="1"/>
</dbReference>
<dbReference type="EMBL" id="JAAGMA010000117">
    <property type="protein sequence ID" value="NEB08065.1"/>
    <property type="molecule type" value="Genomic_DNA"/>
</dbReference>
<dbReference type="PANTHER" id="PTHR18895:SF74">
    <property type="entry name" value="MTRF1L RELEASE FACTOR GLUTAMINE METHYLTRANSFERASE"/>
    <property type="match status" value="1"/>
</dbReference>
<accession>A0A7K3PGQ9</accession>